<dbReference type="PROSITE" id="PS51000">
    <property type="entry name" value="HTH_DEOR_2"/>
    <property type="match status" value="1"/>
</dbReference>
<dbReference type="EMBL" id="JAABOQ010000001">
    <property type="protein sequence ID" value="NER15663.1"/>
    <property type="molecule type" value="Genomic_DNA"/>
</dbReference>
<reference evidence="4 5" key="1">
    <citation type="submission" date="2020-01" db="EMBL/GenBank/DDBJ databases">
        <title>Spongiivirga citrea KCTC 32990T.</title>
        <authorList>
            <person name="Wang G."/>
        </authorList>
    </citation>
    <scope>NUCLEOTIDE SEQUENCE [LARGE SCALE GENOMIC DNA]</scope>
    <source>
        <strain evidence="4 5">KCTC 32990</strain>
    </source>
</reference>
<dbReference type="RefSeq" id="WP_164028940.1">
    <property type="nucleotide sequence ID" value="NZ_JAABOQ010000001.1"/>
</dbReference>
<dbReference type="SMART" id="SM00420">
    <property type="entry name" value="HTH_DEOR"/>
    <property type="match status" value="1"/>
</dbReference>
<dbReference type="InterPro" id="IPR014036">
    <property type="entry name" value="DeoR-like_C"/>
</dbReference>
<evidence type="ECO:0000256" key="1">
    <source>
        <dbReference type="ARBA" id="ARBA00023015"/>
    </source>
</evidence>
<evidence type="ECO:0000259" key="3">
    <source>
        <dbReference type="PROSITE" id="PS51000"/>
    </source>
</evidence>
<comment type="caution">
    <text evidence="4">The sequence shown here is derived from an EMBL/GenBank/DDBJ whole genome shotgun (WGS) entry which is preliminary data.</text>
</comment>
<organism evidence="4 5">
    <name type="scientific">Spongiivirga citrea</name>
    <dbReference type="NCBI Taxonomy" id="1481457"/>
    <lineage>
        <taxon>Bacteria</taxon>
        <taxon>Pseudomonadati</taxon>
        <taxon>Bacteroidota</taxon>
        <taxon>Flavobacteriia</taxon>
        <taxon>Flavobacteriales</taxon>
        <taxon>Flavobacteriaceae</taxon>
        <taxon>Spongiivirga</taxon>
    </lineage>
</organism>
<dbReference type="SMART" id="SM01134">
    <property type="entry name" value="DeoRC"/>
    <property type="match status" value="1"/>
</dbReference>
<dbReference type="Pfam" id="PF00455">
    <property type="entry name" value="DeoRC"/>
    <property type="match status" value="1"/>
</dbReference>
<dbReference type="Proteomes" id="UP000474296">
    <property type="component" value="Unassembled WGS sequence"/>
</dbReference>
<dbReference type="SUPFAM" id="SSF46785">
    <property type="entry name" value="Winged helix' DNA-binding domain"/>
    <property type="match status" value="1"/>
</dbReference>
<dbReference type="Gene3D" id="1.10.10.10">
    <property type="entry name" value="Winged helix-like DNA-binding domain superfamily/Winged helix DNA-binding domain"/>
    <property type="match status" value="1"/>
</dbReference>
<dbReference type="InterPro" id="IPR050313">
    <property type="entry name" value="Carb_Metab_HTH_regulators"/>
</dbReference>
<accession>A0A6M0CFL8</accession>
<protein>
    <submittedName>
        <fullName evidence="4">DeoR family transcriptional regulator</fullName>
    </submittedName>
</protein>
<name>A0A6M0CFL8_9FLAO</name>
<evidence type="ECO:0000256" key="2">
    <source>
        <dbReference type="ARBA" id="ARBA00023163"/>
    </source>
</evidence>
<feature type="domain" description="HTH deoR-type" evidence="3">
    <location>
        <begin position="3"/>
        <end position="58"/>
    </location>
</feature>
<proteinExistence type="predicted"/>
<dbReference type="Pfam" id="PF08220">
    <property type="entry name" value="HTH_DeoR"/>
    <property type="match status" value="1"/>
</dbReference>
<evidence type="ECO:0000313" key="4">
    <source>
        <dbReference type="EMBL" id="NER15663.1"/>
    </source>
</evidence>
<dbReference type="GO" id="GO:0003700">
    <property type="term" value="F:DNA-binding transcription factor activity"/>
    <property type="evidence" value="ECO:0007669"/>
    <property type="project" value="InterPro"/>
</dbReference>
<dbReference type="PRINTS" id="PR00037">
    <property type="entry name" value="HTHLACR"/>
</dbReference>
<keyword evidence="1" id="KW-0805">Transcription regulation</keyword>
<keyword evidence="5" id="KW-1185">Reference proteome</keyword>
<dbReference type="PANTHER" id="PTHR30363">
    <property type="entry name" value="HTH-TYPE TRANSCRIPTIONAL REGULATOR SRLR-RELATED"/>
    <property type="match status" value="1"/>
</dbReference>
<dbReference type="AlphaFoldDB" id="A0A6M0CFL8"/>
<dbReference type="SUPFAM" id="SSF100950">
    <property type="entry name" value="NagB/RpiA/CoA transferase-like"/>
    <property type="match status" value="1"/>
</dbReference>
<keyword evidence="2" id="KW-0804">Transcription</keyword>
<dbReference type="InterPro" id="IPR001034">
    <property type="entry name" value="DeoR_HTH"/>
</dbReference>
<dbReference type="InterPro" id="IPR036388">
    <property type="entry name" value="WH-like_DNA-bd_sf"/>
</dbReference>
<evidence type="ECO:0000313" key="5">
    <source>
        <dbReference type="Proteomes" id="UP000474296"/>
    </source>
</evidence>
<dbReference type="InterPro" id="IPR036390">
    <property type="entry name" value="WH_DNA-bd_sf"/>
</dbReference>
<gene>
    <name evidence="4" type="ORF">GWK10_00475</name>
</gene>
<dbReference type="PANTHER" id="PTHR30363:SF44">
    <property type="entry name" value="AGA OPERON TRANSCRIPTIONAL REPRESSOR-RELATED"/>
    <property type="match status" value="1"/>
</dbReference>
<dbReference type="InterPro" id="IPR037171">
    <property type="entry name" value="NagB/RpiA_transferase-like"/>
</dbReference>
<sequence length="249" mass="28032">MLKEERQQFILNETRIHNKVLLGDLAEQLNVSIDTVRRDVKELDQLKKLKKVHGGAISNGFNIYTYTETDIFSHEEKAFIAKKSVSLIPNNGIVLISGGTTNLEIARHLPVNLKATFFTPSLPVAMQLMTHEHIEVLFIGGRLLKDSQLAVGPSTIRFIQEIRADVCFMTTNSIDEANGMTDSDWDIVQMKKAMLKSSKKIVAPVISEKLGSSQRYQTCTINEVDVLVTELDPFSSKLEGYRRQNIEII</sequence>